<gene>
    <name evidence="2" type="ORF">EV138_1644</name>
</gene>
<dbReference type="AlphaFoldDB" id="A0A4R7T875"/>
<reference evidence="2 3" key="1">
    <citation type="submission" date="2019-03" db="EMBL/GenBank/DDBJ databases">
        <title>Genomic Encyclopedia of Type Strains, Phase III (KMG-III): the genomes of soil and plant-associated and newly described type strains.</title>
        <authorList>
            <person name="Whitman W."/>
        </authorList>
    </citation>
    <scope>NUCLEOTIDE SEQUENCE [LARGE SCALE GENOMIC DNA]</scope>
    <source>
        <strain evidence="2 3">VKM Ac-2575</strain>
    </source>
</reference>
<dbReference type="SUPFAM" id="SSF109854">
    <property type="entry name" value="DinB/YfiT-like putative metalloenzymes"/>
    <property type="match status" value="1"/>
</dbReference>
<dbReference type="SUPFAM" id="SSF141571">
    <property type="entry name" value="Pentapeptide repeat-like"/>
    <property type="match status" value="1"/>
</dbReference>
<accession>A0A4R7T875</accession>
<proteinExistence type="predicted"/>
<dbReference type="Pfam" id="PF00805">
    <property type="entry name" value="Pentapeptide"/>
    <property type="match status" value="1"/>
</dbReference>
<evidence type="ECO:0000259" key="1">
    <source>
        <dbReference type="Pfam" id="PF12867"/>
    </source>
</evidence>
<dbReference type="Proteomes" id="UP000295151">
    <property type="component" value="Unassembled WGS sequence"/>
</dbReference>
<protein>
    <submittedName>
        <fullName evidence="2">Pentapeptide repeat protein</fullName>
    </submittedName>
</protein>
<sequence length="285" mass="31971">MALMEAQYGPHRFSGGGDETTAYQGATFEVADLRGARLRDCDLSGVKIIDSTLVDVDISGYVSSLVVNGVDVTAFVESELDRLHPERVQLRSIGSADDFRAMWTTIEQLWAETTARADRLPAPARQPVDNPAGAAEEALDFARKDRGQHQRVDGEWSFAETLRHLIFITDAWASRTILDQERPYHPIGITQSWYRTEDAKALGIDPDANPKYEEVLGVRADRMAVVRRIVDELSDAELGRVCARTPAPGYPEEDRPVSECLWVVMEEEIEHHRYATRDLSTLESR</sequence>
<dbReference type="Gene3D" id="2.160.20.80">
    <property type="entry name" value="E3 ubiquitin-protein ligase SopA"/>
    <property type="match status" value="1"/>
</dbReference>
<name>A0A4R7T875_9ACTN</name>
<dbReference type="InterPro" id="IPR024775">
    <property type="entry name" value="DinB-like"/>
</dbReference>
<dbReference type="Gene3D" id="1.20.120.450">
    <property type="entry name" value="dinb family like domain"/>
    <property type="match status" value="1"/>
</dbReference>
<dbReference type="InterPro" id="IPR001646">
    <property type="entry name" value="5peptide_repeat"/>
</dbReference>
<evidence type="ECO:0000313" key="2">
    <source>
        <dbReference type="EMBL" id="TDU88104.1"/>
    </source>
</evidence>
<keyword evidence="3" id="KW-1185">Reference proteome</keyword>
<organism evidence="2 3">
    <name type="scientific">Kribbella voronezhensis</name>
    <dbReference type="NCBI Taxonomy" id="2512212"/>
    <lineage>
        <taxon>Bacteria</taxon>
        <taxon>Bacillati</taxon>
        <taxon>Actinomycetota</taxon>
        <taxon>Actinomycetes</taxon>
        <taxon>Propionibacteriales</taxon>
        <taxon>Kribbellaceae</taxon>
        <taxon>Kribbella</taxon>
    </lineage>
</organism>
<dbReference type="Pfam" id="PF12867">
    <property type="entry name" value="DinB_2"/>
    <property type="match status" value="1"/>
</dbReference>
<feature type="domain" description="DinB-like" evidence="1">
    <location>
        <begin position="107"/>
        <end position="274"/>
    </location>
</feature>
<dbReference type="EMBL" id="SOCE01000001">
    <property type="protein sequence ID" value="TDU88104.1"/>
    <property type="molecule type" value="Genomic_DNA"/>
</dbReference>
<comment type="caution">
    <text evidence="2">The sequence shown here is derived from an EMBL/GenBank/DDBJ whole genome shotgun (WGS) entry which is preliminary data.</text>
</comment>
<dbReference type="InterPro" id="IPR034660">
    <property type="entry name" value="DinB/YfiT-like"/>
</dbReference>
<evidence type="ECO:0000313" key="3">
    <source>
        <dbReference type="Proteomes" id="UP000295151"/>
    </source>
</evidence>